<dbReference type="STRING" id="206672.BL1477"/>
<organism evidence="2 3">
    <name type="scientific">Bifidobacterium longum (strain NCC 2705)</name>
    <dbReference type="NCBI Taxonomy" id="206672"/>
    <lineage>
        <taxon>Bacteria</taxon>
        <taxon>Bacillati</taxon>
        <taxon>Actinomycetota</taxon>
        <taxon>Actinomycetes</taxon>
        <taxon>Bifidobacteriales</taxon>
        <taxon>Bifidobacteriaceae</taxon>
        <taxon>Bifidobacterium</taxon>
    </lineage>
</organism>
<keyword evidence="3" id="KW-1185">Reference proteome</keyword>
<protein>
    <submittedName>
        <fullName evidence="2">Uncharacterized protein</fullName>
    </submittedName>
</protein>
<name>Q8G4B2_BIFLO</name>
<feature type="region of interest" description="Disordered" evidence="1">
    <location>
        <begin position="1"/>
        <end position="65"/>
    </location>
</feature>
<feature type="compositionally biased region" description="Polar residues" evidence="1">
    <location>
        <begin position="419"/>
        <end position="436"/>
    </location>
</feature>
<dbReference type="PATRIC" id="fig|206672.9.peg.341"/>
<feature type="compositionally biased region" description="Acidic residues" evidence="1">
    <location>
        <begin position="374"/>
        <end position="392"/>
    </location>
</feature>
<dbReference type="Proteomes" id="UP000000439">
    <property type="component" value="Chromosome"/>
</dbReference>
<dbReference type="KEGG" id="blo:BL1477"/>
<evidence type="ECO:0000313" key="3">
    <source>
        <dbReference type="Proteomes" id="UP000000439"/>
    </source>
</evidence>
<feature type="compositionally biased region" description="Basic and acidic residues" evidence="1">
    <location>
        <begin position="88"/>
        <end position="115"/>
    </location>
</feature>
<evidence type="ECO:0000313" key="2">
    <source>
        <dbReference type="EMBL" id="AAN25272.1"/>
    </source>
</evidence>
<evidence type="ECO:0000256" key="1">
    <source>
        <dbReference type="SAM" id="MobiDB-lite"/>
    </source>
</evidence>
<dbReference type="HOGENOM" id="CLU_732919_0_0_11"/>
<feature type="compositionally biased region" description="Polar residues" evidence="1">
    <location>
        <begin position="52"/>
        <end position="62"/>
    </location>
</feature>
<proteinExistence type="predicted"/>
<sequence length="436" mass="48282">MASSPASTASRISPGRANRCPANARTGHGANRSWKRCRSPPQAARKTRKPPSRQQGGETMAQTDPEDGFDQIMVQSWNSVAQQLRTLHNELSGDRARRRERAERAVQNERYEQTRRQQQSIRLEQWEMDNRERLNKGFESTLNATVLADGDGWRKMRDSSLLQGWMVADQLEGNDPGYRRQIIEAKARLKDEWSKRHPETHIDAAADQLTNHVNITYTDQSPALQATLNAFNTAGVPVDLQRVEDAQAFQAAHGDDATFFVDSRLTGQWTGYDHDRIVEAVMCAPVNGVDDAASRISFLKDQGLPESSHADNKATGDEPSTISEAERTENADAAPIVETPTPVREHTKPAADERKPASGPEPETTGGGDLTTGEPDEYEEPPLDLNEPEEWNGPDPFGEYSPAMESSMNPTDQPIPDQANVSTPQILQPETNGNAR</sequence>
<dbReference type="OrthoDB" id="3240449at2"/>
<accession>Q8G4B2</accession>
<gene>
    <name evidence="2" type="ordered locus">BL1477</name>
</gene>
<feature type="region of interest" description="Disordered" evidence="1">
    <location>
        <begin position="302"/>
        <end position="436"/>
    </location>
</feature>
<dbReference type="EMBL" id="AE014295">
    <property type="protein sequence ID" value="AAN25272.1"/>
    <property type="molecule type" value="Genomic_DNA"/>
</dbReference>
<reference evidence="2 3" key="1">
    <citation type="journal article" date="2002" name="Proc. Natl. Acad. Sci. U.S.A.">
        <title>The genome sequence of Bifidobacterium longum reflects its adaptation to the human gastrointestinal tract.</title>
        <authorList>
            <person name="Schell M.A."/>
            <person name="Karmirantzou M."/>
            <person name="Snel B."/>
            <person name="Vilanova D."/>
            <person name="Berger B."/>
            <person name="Pessi G."/>
            <person name="Zwahlen M.C."/>
            <person name="Desiere F."/>
            <person name="Bork P."/>
            <person name="Delley M."/>
            <person name="Pridmore R.D."/>
            <person name="Arigoni F."/>
        </authorList>
    </citation>
    <scope>NUCLEOTIDE SEQUENCE [LARGE SCALE GENOMIC DNA]</scope>
    <source>
        <strain evidence="3">NCC 2705</strain>
    </source>
</reference>
<feature type="compositionally biased region" description="Polar residues" evidence="1">
    <location>
        <begin position="1"/>
        <end position="11"/>
    </location>
</feature>
<feature type="compositionally biased region" description="Basic and acidic residues" evidence="1">
    <location>
        <begin position="343"/>
        <end position="356"/>
    </location>
</feature>
<dbReference type="AlphaFoldDB" id="Q8G4B2"/>
<feature type="region of interest" description="Disordered" evidence="1">
    <location>
        <begin position="88"/>
        <end position="117"/>
    </location>
</feature>
<dbReference type="EnsemblBacteria" id="AAN25272">
    <property type="protein sequence ID" value="AAN25272"/>
    <property type="gene ID" value="BL1477"/>
</dbReference>